<dbReference type="PANTHER" id="PTHR44086:SF10">
    <property type="entry name" value="THIOSULFATE SULFURTRANSFERASE_RHODANESE-LIKE DOMAIN-CONTAINING PROTEIN 3"/>
    <property type="match status" value="1"/>
</dbReference>
<dbReference type="Pfam" id="PF00581">
    <property type="entry name" value="Rhodanese"/>
    <property type="match status" value="1"/>
</dbReference>
<accession>A0A4Z0A225</accession>
<comment type="caution">
    <text evidence="3">The sequence shown here is derived from an EMBL/GenBank/DDBJ whole genome shotgun (WGS) entry which is preliminary data.</text>
</comment>
<reference evidence="3 4" key="1">
    <citation type="submission" date="2019-02" db="EMBL/GenBank/DDBJ databases">
        <title>Genome sequencing of the rare red list fungi Hericium alpestre (H. flagellum).</title>
        <authorList>
            <person name="Buettner E."/>
            <person name="Kellner H."/>
        </authorList>
    </citation>
    <scope>NUCLEOTIDE SEQUENCE [LARGE SCALE GENOMIC DNA]</scope>
    <source>
        <strain evidence="3 4">DSM 108284</strain>
    </source>
</reference>
<dbReference type="SUPFAM" id="SSF52821">
    <property type="entry name" value="Rhodanese/Cell cycle control phosphatase"/>
    <property type="match status" value="1"/>
</dbReference>
<dbReference type="Proteomes" id="UP000298061">
    <property type="component" value="Unassembled WGS sequence"/>
</dbReference>
<dbReference type="PANTHER" id="PTHR44086">
    <property type="entry name" value="THIOSULFATE SULFURTRANSFERASE RDL2, MITOCHONDRIAL-RELATED"/>
    <property type="match status" value="1"/>
</dbReference>
<dbReference type="InterPro" id="IPR001763">
    <property type="entry name" value="Rhodanese-like_dom"/>
</dbReference>
<dbReference type="STRING" id="135208.A0A4Z0A225"/>
<gene>
    <name evidence="3" type="ORF">EWM64_g2903</name>
</gene>
<evidence type="ECO:0000313" key="3">
    <source>
        <dbReference type="EMBL" id="TFY81106.1"/>
    </source>
</evidence>
<keyword evidence="4" id="KW-1185">Reference proteome</keyword>
<dbReference type="PROSITE" id="PS50206">
    <property type="entry name" value="RHODANESE_3"/>
    <property type="match status" value="1"/>
</dbReference>
<proteinExistence type="predicted"/>
<dbReference type="GO" id="GO:0005739">
    <property type="term" value="C:mitochondrion"/>
    <property type="evidence" value="ECO:0007669"/>
    <property type="project" value="TreeGrafter"/>
</dbReference>
<dbReference type="OrthoDB" id="566238at2759"/>
<organism evidence="3 4">
    <name type="scientific">Hericium alpestre</name>
    <dbReference type="NCBI Taxonomy" id="135208"/>
    <lineage>
        <taxon>Eukaryota</taxon>
        <taxon>Fungi</taxon>
        <taxon>Dikarya</taxon>
        <taxon>Basidiomycota</taxon>
        <taxon>Agaricomycotina</taxon>
        <taxon>Agaricomycetes</taxon>
        <taxon>Russulales</taxon>
        <taxon>Hericiaceae</taxon>
        <taxon>Hericium</taxon>
    </lineage>
</organism>
<feature type="compositionally biased region" description="Polar residues" evidence="1">
    <location>
        <begin position="1"/>
        <end position="14"/>
    </location>
</feature>
<evidence type="ECO:0000256" key="1">
    <source>
        <dbReference type="SAM" id="MobiDB-lite"/>
    </source>
</evidence>
<dbReference type="Gene3D" id="3.40.250.10">
    <property type="entry name" value="Rhodanese-like domain"/>
    <property type="match status" value="1"/>
</dbReference>
<feature type="region of interest" description="Disordered" evidence="1">
    <location>
        <begin position="1"/>
        <end position="21"/>
    </location>
</feature>
<evidence type="ECO:0000259" key="2">
    <source>
        <dbReference type="PROSITE" id="PS50206"/>
    </source>
</evidence>
<dbReference type="InterPro" id="IPR036873">
    <property type="entry name" value="Rhodanese-like_dom_sf"/>
</dbReference>
<dbReference type="EMBL" id="SFCI01000249">
    <property type="protein sequence ID" value="TFY81106.1"/>
    <property type="molecule type" value="Genomic_DNA"/>
</dbReference>
<dbReference type="GO" id="GO:0004792">
    <property type="term" value="F:thiosulfate-cyanide sulfurtransferase activity"/>
    <property type="evidence" value="ECO:0007669"/>
    <property type="project" value="TreeGrafter"/>
</dbReference>
<dbReference type="AlphaFoldDB" id="A0A4Z0A225"/>
<feature type="domain" description="Rhodanese" evidence="2">
    <location>
        <begin position="39"/>
        <end position="127"/>
    </location>
</feature>
<evidence type="ECO:0000313" key="4">
    <source>
        <dbReference type="Proteomes" id="UP000298061"/>
    </source>
</evidence>
<name>A0A4Z0A225_9AGAM</name>
<dbReference type="SMART" id="SM00450">
    <property type="entry name" value="RHOD"/>
    <property type="match status" value="1"/>
</dbReference>
<sequence length="127" mass="14730">MLSVGTRFNSSQPPLSAEEKAKLKETLDRRDVLQKDWDARELSYDEVKQRSLQPSETAWLIDLDPAKFEQQFGYKKPKLNQEVVFYCRSGKRSSTASDVAKRNGYTNIFNYKGSWLDWVQREGKSST</sequence>
<protein>
    <recommendedName>
        <fullName evidence="2">Rhodanese domain-containing protein</fullName>
    </recommendedName>
</protein>